<evidence type="ECO:0008006" key="4">
    <source>
        <dbReference type="Google" id="ProtNLM"/>
    </source>
</evidence>
<feature type="compositionally biased region" description="Polar residues" evidence="1">
    <location>
        <begin position="26"/>
        <end position="66"/>
    </location>
</feature>
<evidence type="ECO:0000313" key="2">
    <source>
        <dbReference type="EMBL" id="KAF4637191.1"/>
    </source>
</evidence>
<keyword evidence="3" id="KW-1185">Reference proteome</keyword>
<name>A0A8H4RXZ2_9HELO</name>
<evidence type="ECO:0000256" key="1">
    <source>
        <dbReference type="SAM" id="MobiDB-lite"/>
    </source>
</evidence>
<feature type="region of interest" description="Disordered" evidence="1">
    <location>
        <begin position="1"/>
        <end position="119"/>
    </location>
</feature>
<proteinExistence type="predicted"/>
<dbReference type="Proteomes" id="UP000566819">
    <property type="component" value="Unassembled WGS sequence"/>
</dbReference>
<dbReference type="SUPFAM" id="SSF52047">
    <property type="entry name" value="RNI-like"/>
    <property type="match status" value="1"/>
</dbReference>
<dbReference type="AlphaFoldDB" id="A0A8H4RXZ2"/>
<dbReference type="OrthoDB" id="5278911at2759"/>
<comment type="caution">
    <text evidence="2">The sequence shown here is derived from an EMBL/GenBank/DDBJ whole genome shotgun (WGS) entry which is preliminary data.</text>
</comment>
<evidence type="ECO:0000313" key="3">
    <source>
        <dbReference type="Proteomes" id="UP000566819"/>
    </source>
</evidence>
<dbReference type="InterPro" id="IPR032675">
    <property type="entry name" value="LRR_dom_sf"/>
</dbReference>
<dbReference type="EMBL" id="JAAMPI010000032">
    <property type="protein sequence ID" value="KAF4637191.1"/>
    <property type="molecule type" value="Genomic_DNA"/>
</dbReference>
<reference evidence="2 3" key="1">
    <citation type="submission" date="2020-03" db="EMBL/GenBank/DDBJ databases">
        <title>Draft Genome Sequence of Cudoniella acicularis.</title>
        <authorList>
            <person name="Buettner E."/>
            <person name="Kellner H."/>
        </authorList>
    </citation>
    <scope>NUCLEOTIDE SEQUENCE [LARGE SCALE GENOMIC DNA]</scope>
    <source>
        <strain evidence="2 3">DSM 108380</strain>
    </source>
</reference>
<organism evidence="2 3">
    <name type="scientific">Cudoniella acicularis</name>
    <dbReference type="NCBI Taxonomy" id="354080"/>
    <lineage>
        <taxon>Eukaryota</taxon>
        <taxon>Fungi</taxon>
        <taxon>Dikarya</taxon>
        <taxon>Ascomycota</taxon>
        <taxon>Pezizomycotina</taxon>
        <taxon>Leotiomycetes</taxon>
        <taxon>Helotiales</taxon>
        <taxon>Tricladiaceae</taxon>
        <taxon>Cudoniella</taxon>
    </lineage>
</organism>
<sequence>MPKKRFSSQYTKPQSTAHPSLRSPAAESSSTNSDAPPSVNELISSLRKSNISSTPSASAVNSTAPSHTLPPQIRQLLSQPETPVPRARGRRRLHDANGRRMPAGPAPPRSWLEGSRHAPPGLRTRLPERLFPGDLTHLPGLQAEDAANKGMRLQDMCLRAMAQNWEFIKGYERNNLADLPTRLRVLLLSIISLHGPEEGVGYEALHNLLITPTPDGATGHQADCAMIDPGERNENFHRLDLSGSIGRSISFKQLTELVEKPITSDKDDTSEFSWEESLTRSLSAPIPHLTHLSISHPPHTISWPRLISLTKHLPNLTYLSLAYWPVPSLTPNAKNTVVSSKYARDVQYGGTNHYSHSLDNDFREAADVLRRLAAKACNLEYLDLSGCTEWLRALRWTGEDAGDKGLEWGSQWVRMKTLRIYSGIDLTEASIFADVVRFIQGYKESLATEEMFTWWISKNAGAKRRKQWVEIEKDDYQVFDGLWRGGDSEEKRKRYALDSLQRKGLTDSEQWRAPIVYDVEDERDVAGTLTGDAAW</sequence>
<gene>
    <name evidence="2" type="ORF">G7Y89_g901</name>
</gene>
<accession>A0A8H4RXZ2</accession>
<feature type="compositionally biased region" description="Polar residues" evidence="1">
    <location>
        <begin position="7"/>
        <end position="18"/>
    </location>
</feature>
<dbReference type="Gene3D" id="3.80.10.10">
    <property type="entry name" value="Ribonuclease Inhibitor"/>
    <property type="match status" value="1"/>
</dbReference>
<protein>
    <recommendedName>
        <fullName evidence="4">Tafazzin</fullName>
    </recommendedName>
</protein>